<dbReference type="EMBL" id="LBMM01005313">
    <property type="protein sequence ID" value="KMQ91617.1"/>
    <property type="molecule type" value="Genomic_DNA"/>
</dbReference>
<name>A0A0J7KMT9_LASNI</name>
<dbReference type="Proteomes" id="UP000036403">
    <property type="component" value="Unassembled WGS sequence"/>
</dbReference>
<feature type="compositionally biased region" description="Basic and acidic residues" evidence="1">
    <location>
        <begin position="126"/>
        <end position="136"/>
    </location>
</feature>
<feature type="compositionally biased region" description="Basic and acidic residues" evidence="1">
    <location>
        <begin position="78"/>
        <end position="89"/>
    </location>
</feature>
<feature type="region of interest" description="Disordered" evidence="1">
    <location>
        <begin position="74"/>
        <end position="211"/>
    </location>
</feature>
<sequence>MRTDMRRLSKERSLEKLDGGRSDIKTRLTFRDDDSPVAGSSNAMVASGTSLAITPIPKNKEEVKLHVSSMIKQLKSVRKQEKRQDKTEMGLDMSWEQMEHAESPLPQRPPRSSKPRTVANVQLVPPREEAKSDTERYLSPSVKGNESRGKSRRKKAWLERRGDERERHWTEVVNKRGKDNRKEKGTGLTKEQGKIEPKSTPSLGDDKKKKA</sequence>
<feature type="compositionally biased region" description="Polar residues" evidence="1">
    <location>
        <begin position="38"/>
        <end position="48"/>
    </location>
</feature>
<feature type="region of interest" description="Disordered" evidence="1">
    <location>
        <begin position="1"/>
        <end position="48"/>
    </location>
</feature>
<feature type="compositionally biased region" description="Basic and acidic residues" evidence="1">
    <location>
        <begin position="1"/>
        <end position="34"/>
    </location>
</feature>
<evidence type="ECO:0000256" key="1">
    <source>
        <dbReference type="SAM" id="MobiDB-lite"/>
    </source>
</evidence>
<dbReference type="AlphaFoldDB" id="A0A0J7KMT9"/>
<comment type="caution">
    <text evidence="2">The sequence shown here is derived from an EMBL/GenBank/DDBJ whole genome shotgun (WGS) entry which is preliminary data.</text>
</comment>
<protein>
    <submittedName>
        <fullName evidence="2">Uncharacterized protein</fullName>
    </submittedName>
</protein>
<reference evidence="2 3" key="1">
    <citation type="submission" date="2015-04" db="EMBL/GenBank/DDBJ databases">
        <title>Lasius niger genome sequencing.</title>
        <authorList>
            <person name="Konorov E.A."/>
            <person name="Nikitin M.A."/>
            <person name="Kirill M.V."/>
            <person name="Chang P."/>
        </authorList>
    </citation>
    <scope>NUCLEOTIDE SEQUENCE [LARGE SCALE GENOMIC DNA]</scope>
    <source>
        <tissue evidence="2">Whole</tissue>
    </source>
</reference>
<evidence type="ECO:0000313" key="3">
    <source>
        <dbReference type="Proteomes" id="UP000036403"/>
    </source>
</evidence>
<gene>
    <name evidence="2" type="ORF">RF55_8493</name>
</gene>
<feature type="compositionally biased region" description="Basic and acidic residues" evidence="1">
    <location>
        <begin position="156"/>
        <end position="197"/>
    </location>
</feature>
<organism evidence="2 3">
    <name type="scientific">Lasius niger</name>
    <name type="common">Black garden ant</name>
    <dbReference type="NCBI Taxonomy" id="67767"/>
    <lineage>
        <taxon>Eukaryota</taxon>
        <taxon>Metazoa</taxon>
        <taxon>Ecdysozoa</taxon>
        <taxon>Arthropoda</taxon>
        <taxon>Hexapoda</taxon>
        <taxon>Insecta</taxon>
        <taxon>Pterygota</taxon>
        <taxon>Neoptera</taxon>
        <taxon>Endopterygota</taxon>
        <taxon>Hymenoptera</taxon>
        <taxon>Apocrita</taxon>
        <taxon>Aculeata</taxon>
        <taxon>Formicoidea</taxon>
        <taxon>Formicidae</taxon>
        <taxon>Formicinae</taxon>
        <taxon>Lasius</taxon>
        <taxon>Lasius</taxon>
    </lineage>
</organism>
<accession>A0A0J7KMT9</accession>
<keyword evidence="3" id="KW-1185">Reference proteome</keyword>
<evidence type="ECO:0000313" key="2">
    <source>
        <dbReference type="EMBL" id="KMQ91617.1"/>
    </source>
</evidence>
<proteinExistence type="predicted"/>
<dbReference type="PaxDb" id="67767-A0A0J7KMT9"/>